<comment type="caution">
    <text evidence="12">The sequence shown here is derived from an EMBL/GenBank/DDBJ whole genome shotgun (WGS) entry which is preliminary data.</text>
</comment>
<accession>A0AAN9IL01</accession>
<evidence type="ECO:0000256" key="8">
    <source>
        <dbReference type="ARBA" id="ARBA00023288"/>
    </source>
</evidence>
<dbReference type="Gene3D" id="3.20.20.80">
    <property type="entry name" value="Glycosidases"/>
    <property type="match status" value="1"/>
</dbReference>
<keyword evidence="3" id="KW-0336">GPI-anchor</keyword>
<dbReference type="GO" id="GO:0098552">
    <property type="term" value="C:side of membrane"/>
    <property type="evidence" value="ECO:0007669"/>
    <property type="project" value="UniProtKB-KW"/>
</dbReference>
<sequence>MAKEASLSLLFLSLLIISSSGTLVGFSYRERGGDTLTSTYAKTISFLQESKVSPSQIRILVTDHRILSSLTNSNVPIDFYLNKSQVESFIASKPSEFSGLKAHLLSFLPRLNIKSVIISCGTDCLTRNEMPLFLHALETFHSVLNELHIGREIKFSVAFPLSFLEKLNASQENVISRIISFIKEVKSFVMIEDSIDAELSMGDHFVRCVIKRATLAASILPFKDAPLVISIKSTVIPSSMEVAQFSERVSKYLEAKTHVAKRTLALYAEVNTREDFAREELKREEEEMFPVIRREILSKRRNLDDTTNPTNTVFPTNPASSTPIITPPDTPTIITVPSTNPVTISPTNPAAMPVTVPSATPVPLPPTNPANSPVPVSNPATITPTTPVGTQPVTSNPPPSGTVPVINPIPPPASTNAPSIQGQSWCVAKTGAPQASLQAALDYACGMGGADCSQIQQGGGCYSPVTLQNHASFAFNSYYQKNPSPTSCDFGGTATLVNTNPSSGSCIFPSSSSTTTPKSSLPTPPTPSSPTQPPPSPTTPAPSISTTPPTPSIPTVPPSTTSSSSGSTTSGYGTPPSVLNSSNPASGIMPGFGSDSPPVVNTTSTSNSEGLRPFVGCIVMMISIVTTRFIIIHPYS</sequence>
<feature type="compositionally biased region" description="Pro residues" evidence="9">
    <location>
        <begin position="395"/>
        <end position="413"/>
    </location>
</feature>
<proteinExistence type="predicted"/>
<dbReference type="FunFam" id="1.20.58.1040:FF:000001">
    <property type="entry name" value="Glucan endo-1,3-beta-glucosidase 4"/>
    <property type="match status" value="1"/>
</dbReference>
<keyword evidence="4 10" id="KW-0732">Signal</keyword>
<dbReference type="AlphaFoldDB" id="A0AAN9IL01"/>
<feature type="compositionally biased region" description="Polar residues" evidence="9">
    <location>
        <begin position="599"/>
        <end position="609"/>
    </location>
</feature>
<dbReference type="EMBL" id="JAYKXN010000006">
    <property type="protein sequence ID" value="KAK7278051.1"/>
    <property type="molecule type" value="Genomic_DNA"/>
</dbReference>
<keyword evidence="6" id="KW-1015">Disulfide bond</keyword>
<keyword evidence="13" id="KW-1185">Reference proteome</keyword>
<gene>
    <name evidence="12" type="ORF">RJT34_23073</name>
</gene>
<comment type="subcellular location">
    <subcellularLocation>
        <location evidence="1">Cell membrane</location>
        <topology evidence="1">Lipid-anchor</topology>
        <topology evidence="1">GPI-anchor</topology>
    </subcellularLocation>
</comment>
<protein>
    <recommendedName>
        <fullName evidence="11">X8 domain-containing protein</fullName>
    </recommendedName>
</protein>
<evidence type="ECO:0000256" key="6">
    <source>
        <dbReference type="ARBA" id="ARBA00023157"/>
    </source>
</evidence>
<feature type="compositionally biased region" description="Low complexity" evidence="9">
    <location>
        <begin position="380"/>
        <end position="394"/>
    </location>
</feature>
<dbReference type="PRINTS" id="PR01217">
    <property type="entry name" value="PRICHEXTENSN"/>
</dbReference>
<dbReference type="GO" id="GO:0009506">
    <property type="term" value="C:plasmodesma"/>
    <property type="evidence" value="ECO:0007669"/>
    <property type="project" value="UniProtKB-ARBA"/>
</dbReference>
<keyword evidence="2" id="KW-1003">Cell membrane</keyword>
<feature type="compositionally biased region" description="Low complexity" evidence="9">
    <location>
        <begin position="306"/>
        <end position="324"/>
    </location>
</feature>
<feature type="compositionally biased region" description="Low complexity" evidence="9">
    <location>
        <begin position="506"/>
        <end position="521"/>
    </location>
</feature>
<feature type="region of interest" description="Disordered" evidence="9">
    <location>
        <begin position="303"/>
        <end position="328"/>
    </location>
</feature>
<keyword evidence="8" id="KW-0449">Lipoprotein</keyword>
<dbReference type="PANTHER" id="PTHR31044">
    <property type="entry name" value="BETA-1,3 GLUCANASE"/>
    <property type="match status" value="1"/>
</dbReference>
<dbReference type="GO" id="GO:0005886">
    <property type="term" value="C:plasma membrane"/>
    <property type="evidence" value="ECO:0007669"/>
    <property type="project" value="UniProtKB-SubCell"/>
</dbReference>
<dbReference type="InterPro" id="IPR044788">
    <property type="entry name" value="X8_dom_prot"/>
</dbReference>
<evidence type="ECO:0000313" key="12">
    <source>
        <dbReference type="EMBL" id="KAK7278051.1"/>
    </source>
</evidence>
<dbReference type="Proteomes" id="UP001359559">
    <property type="component" value="Unassembled WGS sequence"/>
</dbReference>
<evidence type="ECO:0000313" key="13">
    <source>
        <dbReference type="Proteomes" id="UP001359559"/>
    </source>
</evidence>
<evidence type="ECO:0000256" key="4">
    <source>
        <dbReference type="ARBA" id="ARBA00022729"/>
    </source>
</evidence>
<keyword evidence="7" id="KW-0325">Glycoprotein</keyword>
<evidence type="ECO:0000259" key="11">
    <source>
        <dbReference type="SMART" id="SM00768"/>
    </source>
</evidence>
<dbReference type="Pfam" id="PF07983">
    <property type="entry name" value="X8"/>
    <property type="match status" value="1"/>
</dbReference>
<feature type="chain" id="PRO_5042834210" description="X8 domain-containing protein" evidence="10">
    <location>
        <begin position="22"/>
        <end position="636"/>
    </location>
</feature>
<feature type="signal peptide" evidence="10">
    <location>
        <begin position="1"/>
        <end position="21"/>
    </location>
</feature>
<evidence type="ECO:0000256" key="7">
    <source>
        <dbReference type="ARBA" id="ARBA00023180"/>
    </source>
</evidence>
<dbReference type="PANTHER" id="PTHR31044:SF139">
    <property type="entry name" value="CARBOHYDRATE-BINDING X8 DOMAIN PROTEIN"/>
    <property type="match status" value="1"/>
</dbReference>
<evidence type="ECO:0000256" key="9">
    <source>
        <dbReference type="SAM" id="MobiDB-lite"/>
    </source>
</evidence>
<feature type="compositionally biased region" description="Pro residues" evidence="9">
    <location>
        <begin position="522"/>
        <end position="540"/>
    </location>
</feature>
<evidence type="ECO:0000256" key="2">
    <source>
        <dbReference type="ARBA" id="ARBA00022475"/>
    </source>
</evidence>
<feature type="region of interest" description="Disordered" evidence="9">
    <location>
        <begin position="506"/>
        <end position="610"/>
    </location>
</feature>
<dbReference type="SMART" id="SM00768">
    <property type="entry name" value="X8"/>
    <property type="match status" value="1"/>
</dbReference>
<feature type="domain" description="X8" evidence="11">
    <location>
        <begin position="424"/>
        <end position="508"/>
    </location>
</feature>
<evidence type="ECO:0000256" key="1">
    <source>
        <dbReference type="ARBA" id="ARBA00004609"/>
    </source>
</evidence>
<evidence type="ECO:0000256" key="5">
    <source>
        <dbReference type="ARBA" id="ARBA00023136"/>
    </source>
</evidence>
<keyword evidence="5" id="KW-0472">Membrane</keyword>
<feature type="compositionally biased region" description="Pro residues" evidence="9">
    <location>
        <begin position="548"/>
        <end position="557"/>
    </location>
</feature>
<organism evidence="12 13">
    <name type="scientific">Clitoria ternatea</name>
    <name type="common">Butterfly pea</name>
    <dbReference type="NCBI Taxonomy" id="43366"/>
    <lineage>
        <taxon>Eukaryota</taxon>
        <taxon>Viridiplantae</taxon>
        <taxon>Streptophyta</taxon>
        <taxon>Embryophyta</taxon>
        <taxon>Tracheophyta</taxon>
        <taxon>Spermatophyta</taxon>
        <taxon>Magnoliopsida</taxon>
        <taxon>eudicotyledons</taxon>
        <taxon>Gunneridae</taxon>
        <taxon>Pentapetalae</taxon>
        <taxon>rosids</taxon>
        <taxon>fabids</taxon>
        <taxon>Fabales</taxon>
        <taxon>Fabaceae</taxon>
        <taxon>Papilionoideae</taxon>
        <taxon>50 kb inversion clade</taxon>
        <taxon>NPAAA clade</taxon>
        <taxon>indigoferoid/millettioid clade</taxon>
        <taxon>Phaseoleae</taxon>
        <taxon>Clitoria</taxon>
    </lineage>
</organism>
<feature type="compositionally biased region" description="Low complexity" evidence="9">
    <location>
        <begin position="558"/>
        <end position="577"/>
    </location>
</feature>
<feature type="region of interest" description="Disordered" evidence="9">
    <location>
        <begin position="380"/>
        <end position="420"/>
    </location>
</feature>
<dbReference type="Gene3D" id="1.20.58.1040">
    <property type="match status" value="1"/>
</dbReference>
<dbReference type="InterPro" id="IPR012946">
    <property type="entry name" value="X8"/>
</dbReference>
<evidence type="ECO:0000256" key="10">
    <source>
        <dbReference type="SAM" id="SignalP"/>
    </source>
</evidence>
<evidence type="ECO:0000256" key="3">
    <source>
        <dbReference type="ARBA" id="ARBA00022622"/>
    </source>
</evidence>
<reference evidence="12 13" key="1">
    <citation type="submission" date="2024-01" db="EMBL/GenBank/DDBJ databases">
        <title>The genomes of 5 underutilized Papilionoideae crops provide insights into root nodulation and disease resistance.</title>
        <authorList>
            <person name="Yuan L."/>
        </authorList>
    </citation>
    <scope>NUCLEOTIDE SEQUENCE [LARGE SCALE GENOMIC DNA]</scope>
    <source>
        <strain evidence="12">LY-2023</strain>
        <tissue evidence="12">Leaf</tissue>
    </source>
</reference>
<name>A0AAN9IL01_CLITE</name>